<keyword evidence="10" id="KW-1185">Reference proteome</keyword>
<evidence type="ECO:0000256" key="8">
    <source>
        <dbReference type="SAM" id="Phobius"/>
    </source>
</evidence>
<evidence type="ECO:0000256" key="7">
    <source>
        <dbReference type="RuleBase" id="RU362091"/>
    </source>
</evidence>
<comment type="caution">
    <text evidence="9">The sequence shown here is derived from an EMBL/GenBank/DDBJ whole genome shotgun (WGS) entry which is preliminary data.</text>
</comment>
<keyword evidence="4 8" id="KW-0812">Transmembrane</keyword>
<protein>
    <recommendedName>
        <fullName evidence="11">Sodium:solute symporter</fullName>
    </recommendedName>
</protein>
<dbReference type="InterPro" id="IPR050277">
    <property type="entry name" value="Sodium:Solute_Symporter"/>
</dbReference>
<feature type="transmembrane region" description="Helical" evidence="8">
    <location>
        <begin position="267"/>
        <end position="286"/>
    </location>
</feature>
<evidence type="ECO:0000256" key="4">
    <source>
        <dbReference type="ARBA" id="ARBA00022692"/>
    </source>
</evidence>
<organism evidence="9 10">
    <name type="scientific">Novosphingobium organovorum</name>
    <dbReference type="NCBI Taxonomy" id="2930092"/>
    <lineage>
        <taxon>Bacteria</taxon>
        <taxon>Pseudomonadati</taxon>
        <taxon>Pseudomonadota</taxon>
        <taxon>Alphaproteobacteria</taxon>
        <taxon>Sphingomonadales</taxon>
        <taxon>Sphingomonadaceae</taxon>
        <taxon>Novosphingobium</taxon>
    </lineage>
</organism>
<feature type="transmembrane region" description="Helical" evidence="8">
    <location>
        <begin position="152"/>
        <end position="174"/>
    </location>
</feature>
<feature type="transmembrane region" description="Helical" evidence="8">
    <location>
        <begin position="224"/>
        <end position="246"/>
    </location>
</feature>
<dbReference type="PROSITE" id="PS50283">
    <property type="entry name" value="NA_SOLUT_SYMP_3"/>
    <property type="match status" value="1"/>
</dbReference>
<dbReference type="PANTHER" id="PTHR48086:SF8">
    <property type="entry name" value="MONOCARBOXYLIC ACID PERMEASE"/>
    <property type="match status" value="1"/>
</dbReference>
<evidence type="ECO:0000256" key="5">
    <source>
        <dbReference type="ARBA" id="ARBA00022989"/>
    </source>
</evidence>
<evidence type="ECO:0000313" key="10">
    <source>
        <dbReference type="Proteomes" id="UP001162881"/>
    </source>
</evidence>
<dbReference type="Gene3D" id="1.20.1730.10">
    <property type="entry name" value="Sodium/glucose cotransporter"/>
    <property type="match status" value="1"/>
</dbReference>
<feature type="transmembrane region" description="Helical" evidence="8">
    <location>
        <begin position="354"/>
        <end position="371"/>
    </location>
</feature>
<feature type="transmembrane region" description="Helical" evidence="8">
    <location>
        <begin position="186"/>
        <end position="204"/>
    </location>
</feature>
<proteinExistence type="inferred from homology"/>
<keyword evidence="3" id="KW-0813">Transport</keyword>
<feature type="transmembrane region" description="Helical" evidence="8">
    <location>
        <begin position="38"/>
        <end position="59"/>
    </location>
</feature>
<dbReference type="InterPro" id="IPR038377">
    <property type="entry name" value="Na/Glc_symporter_sf"/>
</dbReference>
<dbReference type="InterPro" id="IPR001734">
    <property type="entry name" value="Na/solute_symporter"/>
</dbReference>
<feature type="transmembrane region" description="Helical" evidence="8">
    <location>
        <begin position="434"/>
        <end position="455"/>
    </location>
</feature>
<evidence type="ECO:0008006" key="11">
    <source>
        <dbReference type="Google" id="ProtNLM"/>
    </source>
</evidence>
<evidence type="ECO:0000256" key="6">
    <source>
        <dbReference type="ARBA" id="ARBA00023136"/>
    </source>
</evidence>
<evidence type="ECO:0000256" key="2">
    <source>
        <dbReference type="ARBA" id="ARBA00006434"/>
    </source>
</evidence>
<keyword evidence="5 8" id="KW-1133">Transmembrane helix</keyword>
<evidence type="ECO:0000256" key="1">
    <source>
        <dbReference type="ARBA" id="ARBA00004141"/>
    </source>
</evidence>
<name>A0ABT0BGR4_9SPHN</name>
<keyword evidence="6 8" id="KW-0472">Membrane</keyword>
<feature type="transmembrane region" description="Helical" evidence="8">
    <location>
        <begin position="71"/>
        <end position="90"/>
    </location>
</feature>
<dbReference type="RefSeq" id="WP_244022884.1">
    <property type="nucleotide sequence ID" value="NZ_JALHLF010000086.1"/>
</dbReference>
<evidence type="ECO:0000313" key="9">
    <source>
        <dbReference type="EMBL" id="MCJ2184243.1"/>
    </source>
</evidence>
<gene>
    <name evidence="9" type="ORF">MTR62_16320</name>
</gene>
<comment type="similarity">
    <text evidence="2 7">Belongs to the sodium:solute symporter (SSF) (TC 2.A.21) family.</text>
</comment>
<accession>A0ABT0BGR4</accession>
<sequence>MLVTFLAVMVLSLGIALWSRRGHDHPDAREFFTASGQFGAILFFFLSVGETYSIATMLGFPGGVFAGGEGFVLWFFGYILMAAPCLYFAGPWIWRAGALYSCATIPDFFRAHYDSRVLELLIAASAIMLLLPIGTMQFLGLKLVLNGLAPGAPSLVLTGLAGGLVFAYVVIAGLRASAFVSVLKDVLMMGSILLVGGAAIALWKGGVMTAPEALAGPAAVPSPVAAPGMTFALTTIVLQAVGFTMIPQNWAFIFSARSPRAIQRAQIAAPLYMLMFPLLMAVAYYAQGHGITPEKPDFVFLAAAIALLPSWLVGLVMAAVALSGLVILSSVCLAIGPLITRNIIPDLGGAAQQFWSKVVIALFLVLSMVGAETGTPLIATLNNVFYFGIVQPLPGFVAALLVARVPARAVIAGILAGDALVLAMRGAGLTFFDVNLGLVGLVLNALVLAGVTALAPRRAGLSVIQSLKRRTPAASPLPV</sequence>
<dbReference type="EMBL" id="JALHLF010000086">
    <property type="protein sequence ID" value="MCJ2184243.1"/>
    <property type="molecule type" value="Genomic_DNA"/>
</dbReference>
<dbReference type="Proteomes" id="UP001162881">
    <property type="component" value="Unassembled WGS sequence"/>
</dbReference>
<dbReference type="PANTHER" id="PTHR48086">
    <property type="entry name" value="SODIUM/PROLINE SYMPORTER-RELATED"/>
    <property type="match status" value="1"/>
</dbReference>
<reference evidence="9" key="1">
    <citation type="submission" date="2022-03" db="EMBL/GenBank/DDBJ databases">
        <title>Identification of a novel bacterium isolated from mangrove sediments.</title>
        <authorList>
            <person name="Pan X."/>
        </authorList>
    </citation>
    <scope>NUCLEOTIDE SEQUENCE</scope>
    <source>
        <strain evidence="9">B1949</strain>
    </source>
</reference>
<comment type="subcellular location">
    <subcellularLocation>
        <location evidence="1">Membrane</location>
        <topology evidence="1">Multi-pass membrane protein</topology>
    </subcellularLocation>
</comment>
<feature type="transmembrane region" description="Helical" evidence="8">
    <location>
        <begin position="306"/>
        <end position="333"/>
    </location>
</feature>
<evidence type="ECO:0000256" key="3">
    <source>
        <dbReference type="ARBA" id="ARBA00022448"/>
    </source>
</evidence>
<dbReference type="Pfam" id="PF00474">
    <property type="entry name" value="SSF"/>
    <property type="match status" value="1"/>
</dbReference>
<feature type="transmembrane region" description="Helical" evidence="8">
    <location>
        <begin position="120"/>
        <end position="140"/>
    </location>
</feature>